<keyword evidence="3" id="KW-1185">Reference proteome</keyword>
<feature type="region of interest" description="Disordered" evidence="1">
    <location>
        <begin position="91"/>
        <end position="118"/>
    </location>
</feature>
<accession>A0AAE0CJC0</accession>
<comment type="caution">
    <text evidence="2">The sequence shown here is derived from an EMBL/GenBank/DDBJ whole genome shotgun (WGS) entry which is preliminary data.</text>
</comment>
<evidence type="ECO:0000313" key="3">
    <source>
        <dbReference type="Proteomes" id="UP001280121"/>
    </source>
</evidence>
<dbReference type="Proteomes" id="UP001280121">
    <property type="component" value="Unassembled WGS sequence"/>
</dbReference>
<evidence type="ECO:0000313" key="2">
    <source>
        <dbReference type="EMBL" id="KAK2653260.1"/>
    </source>
</evidence>
<proteinExistence type="predicted"/>
<reference evidence="2" key="1">
    <citation type="journal article" date="2023" name="Plant J.">
        <title>Genome sequences and population genomics provide insights into the demographic history, inbreeding, and mutation load of two 'living fossil' tree species of Dipteronia.</title>
        <authorList>
            <person name="Feng Y."/>
            <person name="Comes H.P."/>
            <person name="Chen J."/>
            <person name="Zhu S."/>
            <person name="Lu R."/>
            <person name="Zhang X."/>
            <person name="Li P."/>
            <person name="Qiu J."/>
            <person name="Olsen K.M."/>
            <person name="Qiu Y."/>
        </authorList>
    </citation>
    <scope>NUCLEOTIDE SEQUENCE</scope>
    <source>
        <strain evidence="2">KIB01</strain>
    </source>
</reference>
<dbReference type="EMBL" id="JANJYI010000004">
    <property type="protein sequence ID" value="KAK2653260.1"/>
    <property type="molecule type" value="Genomic_DNA"/>
</dbReference>
<evidence type="ECO:0000256" key="1">
    <source>
        <dbReference type="SAM" id="MobiDB-lite"/>
    </source>
</evidence>
<dbReference type="PANTHER" id="PTHR47481">
    <property type="match status" value="1"/>
</dbReference>
<gene>
    <name evidence="2" type="ORF">Ddye_013116</name>
</gene>
<name>A0AAE0CJC0_9ROSI</name>
<dbReference type="PANTHER" id="PTHR47481:SF31">
    <property type="entry name" value="OS01G0873500 PROTEIN"/>
    <property type="match status" value="1"/>
</dbReference>
<sequence>MTMTKYLLKKKSIIDAMSYSGYGMTEEDKIMYVLNGLGVEYDSFVIPFTSMQNCYSMSEITALLLTHEARIEQHTQVETLKVNLVANKKGNGNNQQGFGRGQSQNLNNGERNGGNQNQ</sequence>
<organism evidence="2 3">
    <name type="scientific">Dipteronia dyeriana</name>
    <dbReference type="NCBI Taxonomy" id="168575"/>
    <lineage>
        <taxon>Eukaryota</taxon>
        <taxon>Viridiplantae</taxon>
        <taxon>Streptophyta</taxon>
        <taxon>Embryophyta</taxon>
        <taxon>Tracheophyta</taxon>
        <taxon>Spermatophyta</taxon>
        <taxon>Magnoliopsida</taxon>
        <taxon>eudicotyledons</taxon>
        <taxon>Gunneridae</taxon>
        <taxon>Pentapetalae</taxon>
        <taxon>rosids</taxon>
        <taxon>malvids</taxon>
        <taxon>Sapindales</taxon>
        <taxon>Sapindaceae</taxon>
        <taxon>Hippocastanoideae</taxon>
        <taxon>Acereae</taxon>
        <taxon>Dipteronia</taxon>
    </lineage>
</organism>
<dbReference type="AlphaFoldDB" id="A0AAE0CJC0"/>
<protein>
    <submittedName>
        <fullName evidence="2">Uncharacterized protein</fullName>
    </submittedName>
</protein>